<keyword evidence="2" id="KW-1185">Reference proteome</keyword>
<organism evidence="1 2">
    <name type="scientific">Pleurotus cornucopiae</name>
    <name type="common">Cornucopia mushroom</name>
    <dbReference type="NCBI Taxonomy" id="5321"/>
    <lineage>
        <taxon>Eukaryota</taxon>
        <taxon>Fungi</taxon>
        <taxon>Dikarya</taxon>
        <taxon>Basidiomycota</taxon>
        <taxon>Agaricomycotina</taxon>
        <taxon>Agaricomycetes</taxon>
        <taxon>Agaricomycetidae</taxon>
        <taxon>Agaricales</taxon>
        <taxon>Pleurotineae</taxon>
        <taxon>Pleurotaceae</taxon>
        <taxon>Pleurotus</taxon>
    </lineage>
</organism>
<protein>
    <submittedName>
        <fullName evidence="1">Uncharacterized protein</fullName>
    </submittedName>
</protein>
<dbReference type="EMBL" id="WQMT02000002">
    <property type="protein sequence ID" value="KAG9227084.1"/>
    <property type="molecule type" value="Genomic_DNA"/>
</dbReference>
<accession>A0ACB7J920</accession>
<comment type="caution">
    <text evidence="1">The sequence shown here is derived from an EMBL/GenBank/DDBJ whole genome shotgun (WGS) entry which is preliminary data.</text>
</comment>
<sequence length="172" mass="19553">MNTERRVLSEPFIGGHGDIILCSRDGVDFQVYKVIMVVASPFFRDMFSLPDSPGRNVYQGGKPVIDMQETSLTLDNLLRFCYPIENPKVSDRKAFQKVMAAADKFRMEFLFGVILESFGLSQLAKDSMRRCLDHSLPELVDQAQDTDLTYLSTSDYHQSFSITEHIAEDARN</sequence>
<dbReference type="Proteomes" id="UP000824881">
    <property type="component" value="Unassembled WGS sequence"/>
</dbReference>
<gene>
    <name evidence="1" type="ORF">CCMSSC00406_0008284</name>
</gene>
<evidence type="ECO:0000313" key="1">
    <source>
        <dbReference type="EMBL" id="KAG9227084.1"/>
    </source>
</evidence>
<reference evidence="1 2" key="1">
    <citation type="journal article" date="2021" name="Appl. Environ. Microbiol.">
        <title>Genetic linkage and physical mapping for an oyster mushroom Pleurotus cornucopiae and QTL analysis for the trait cap color.</title>
        <authorList>
            <person name="Zhang Y."/>
            <person name="Gao W."/>
            <person name="Sonnenberg A."/>
            <person name="Chen Q."/>
            <person name="Zhang J."/>
            <person name="Huang C."/>
        </authorList>
    </citation>
    <scope>NUCLEOTIDE SEQUENCE [LARGE SCALE GENOMIC DNA]</scope>
    <source>
        <strain evidence="1">CCMSSC00406</strain>
    </source>
</reference>
<evidence type="ECO:0000313" key="2">
    <source>
        <dbReference type="Proteomes" id="UP000824881"/>
    </source>
</evidence>
<name>A0ACB7J920_PLECO</name>
<proteinExistence type="predicted"/>